<feature type="compositionally biased region" description="Basic and acidic residues" evidence="10">
    <location>
        <begin position="262"/>
        <end position="276"/>
    </location>
</feature>
<keyword evidence="8" id="KW-0963">Cytoplasm</keyword>
<dbReference type="OrthoDB" id="10249838at2759"/>
<feature type="region of interest" description="RNA binding" evidence="8">
    <location>
        <begin position="693"/>
        <end position="699"/>
    </location>
</feature>
<protein>
    <recommendedName>
        <fullName evidence="8">Queuine tRNA-ribosyltransferase catalytic subunit 1</fullName>
        <ecNumber evidence="8">2.4.2.64</ecNumber>
    </recommendedName>
    <alternativeName>
        <fullName evidence="8">Guanine insertion enzyme</fullName>
    </alternativeName>
    <alternativeName>
        <fullName evidence="8">tRNA-guanine transglycosylase</fullName>
    </alternativeName>
</protein>
<evidence type="ECO:0000259" key="11">
    <source>
        <dbReference type="PROSITE" id="PS50011"/>
    </source>
</evidence>
<dbReference type="SMART" id="SM00271">
    <property type="entry name" value="DnaJ"/>
    <property type="match status" value="1"/>
</dbReference>
<dbReference type="PANTHER" id="PTHR43530">
    <property type="entry name" value="QUEUINE TRNA-RIBOSYLTRANSFERASE CATALYTIC SUBUNIT 1"/>
    <property type="match status" value="1"/>
</dbReference>
<evidence type="ECO:0000256" key="8">
    <source>
        <dbReference type="HAMAP-Rule" id="MF_03218"/>
    </source>
</evidence>
<feature type="binding site" evidence="8">
    <location>
        <position position="582"/>
    </location>
    <ligand>
        <name>substrate</name>
    </ligand>
</feature>
<dbReference type="NCBIfam" id="TIGR00449">
    <property type="entry name" value="tgt_general"/>
    <property type="match status" value="1"/>
</dbReference>
<name>A0A1Q9EML4_SYMMI</name>
<dbReference type="GO" id="GO:0008479">
    <property type="term" value="F:tRNA-guanosine(34) queuine transglycosylase activity"/>
    <property type="evidence" value="ECO:0007669"/>
    <property type="project" value="UniProtKB-UniRule"/>
</dbReference>
<sequence length="1425" mass="158310">MSIREENVKREDSDIADFMALAQSFRFRRFALSFSFSGKDIGCLELGSVSPRLPVPSEVSEQAEGRAPALPGEGASEAPASSDWRMVLYHDRNVVLFNPGEKPAFRSRRLSVDEAAPGTELSNPSGRCPLCRQTVDARFAFAAQAYFDLLQGLFRSGTRDPEGEDIDLLAESDLYRILGLPRSAKADDIKRAYRKRSLRFHPDKNPDDPDAKLKFQKVAEAFTVLSDENKRAKYDNSGDMDLEGFDVETFMEMVNAAGLKFQKQDRGSDERDGRDDFPEEVPSRSAMDRLAGLGVSDEEQGDAIAIGDGDYDANPFLLGAEASNPAEVPIFASEGGAEAQQAAAAALRHLPAGLLNTGYYVRFFQETKLLGSGSFGAVYLCRHVLDDMMLGDYAVKKVPVGDNKVWLRDMVREDAMSKRKLEDAQAEANRPSQAGRPPLVFHLEATCGRARAATVTLPHGDVLTPVFMPVGTQGTIKGMSSEDMEMLGCRILLGNTFHLANRPTCELLRKCGGLHKLMNWNGNILTDSGGFQMVSLLKLAVITEDGVEFEDPKKPGSRMLLTPEKSIESQNDIGADIMMALDDVVSSTLDPVKDEARIKEATDRTLRWIDRCMKAHRNPEQQNLFGIVQGHLDVKDGGLRDYSLKEMIKRDLPGYAIGGLSGGEAKSEFWRVVERCTRPESGLPPMKPRYLMGVGYPLDIVICVALGVDMFDCVYPCRTARFGTALVRSGQLRLTSAEFASDYRPLEPDRDGNGQGPLKDYTRAMLYTIVTKEPVAAQLITLHNLWFMLNLLQEMRQQIKSGSFPEWVRRFLQDFFPIAKPAPCEHCPPRWVKDALDLCGIAVDDLFDWSESAKELPDMPKDTGKASGLQRVALISLTGENVKTFERLHHPNIVEYKHSWLELSRRSEFCPFVPFLFILMQYCNGGSLAEQIWHDGNSQTPKDQMPTEQIWHFLLDILLGLQHLHRQGILHRDLKPTNILLSWPDNSNRGAGSEMFPRALLSDFGTAQAFGEPPASATAAASRGYTGTVEYTAPELLLMEDFEREYSEKSDMWSLGMVLYAMCFSSLPFSHDDPHVVKGLIKSFVEEKRRAAPNEKAPSAEEDASGWLPFDTGGRIGPLRLVLAALLALDARRRPAATDLLENTVFRRQARRYLRKADPAGEAQTTALPIDSSWNWLPFGLKYNMLWRKALVGCMEAVGFFARHAIRHSEKSEVPERLSSGLHKAMKAMASMKGQAVPMNVMKSMKKGLTAGTWAAAKKKAEQEEQDPVEALKLAKRIYGRQVFLERRPPAAAAAPPSFGILADLSLASIAFDAGLGTLERNAEGRYRLANGATKVNVRLPQCIEEVLGPVKDYNPKQVEEWCNSLGQVVLEKMQELSGNFKHRAQAGLRYIVNISLMEKKGAGFHTRWENKALICVVQVFGIGM</sequence>
<dbReference type="Pfam" id="PF00226">
    <property type="entry name" value="DnaJ"/>
    <property type="match status" value="1"/>
</dbReference>
<feature type="binding site" evidence="8">
    <location>
        <position position="629"/>
    </location>
    <ligand>
        <name>substrate</name>
    </ligand>
</feature>
<dbReference type="Pfam" id="PF00069">
    <property type="entry name" value="Pkinase"/>
    <property type="match status" value="1"/>
</dbReference>
<keyword evidence="3 8" id="KW-0819">tRNA processing</keyword>
<dbReference type="PANTHER" id="PTHR43530:SF1">
    <property type="entry name" value="QUEUINE TRNA-RIBOSYLTRANSFERASE CATALYTIC SUBUNIT 1"/>
    <property type="match status" value="1"/>
</dbReference>
<comment type="catalytic activity">
    <reaction evidence="8">
        <text>guanosine(34) in tRNA + queuine = queuosine(34) in tRNA + guanine</text>
        <dbReference type="Rhea" id="RHEA:16633"/>
        <dbReference type="Rhea" id="RHEA-COMP:10341"/>
        <dbReference type="Rhea" id="RHEA-COMP:18571"/>
        <dbReference type="ChEBI" id="CHEBI:16235"/>
        <dbReference type="ChEBI" id="CHEBI:17433"/>
        <dbReference type="ChEBI" id="CHEBI:74269"/>
        <dbReference type="ChEBI" id="CHEBI:194431"/>
        <dbReference type="EC" id="2.4.2.64"/>
    </reaction>
</comment>
<dbReference type="EC" id="2.4.2.64" evidence="8"/>
<accession>A0A1Q9EML4</accession>
<comment type="caution">
    <text evidence="13">The sequence shown here is derived from an EMBL/GenBank/DDBJ whole genome shotgun (WGS) entry which is preliminary data.</text>
</comment>
<evidence type="ECO:0000259" key="12">
    <source>
        <dbReference type="PROSITE" id="PS50076"/>
    </source>
</evidence>
<dbReference type="EMBL" id="LSRX01000112">
    <property type="protein sequence ID" value="OLQ08674.1"/>
    <property type="molecule type" value="Genomic_DNA"/>
</dbReference>
<dbReference type="Proteomes" id="UP000186817">
    <property type="component" value="Unassembled WGS sequence"/>
</dbReference>
<dbReference type="SUPFAM" id="SSF56112">
    <property type="entry name" value="Protein kinase-like (PK-like)"/>
    <property type="match status" value="2"/>
</dbReference>
<evidence type="ECO:0000313" key="13">
    <source>
        <dbReference type="EMBL" id="OLQ08674.1"/>
    </source>
</evidence>
<feature type="active site" description="Proton acceptor" evidence="8">
    <location>
        <position position="527"/>
    </location>
</feature>
<feature type="binding site" evidence="8">
    <location>
        <begin position="527"/>
        <end position="531"/>
    </location>
    <ligand>
        <name>substrate</name>
    </ligand>
</feature>
<dbReference type="InterPro" id="IPR017441">
    <property type="entry name" value="Protein_kinase_ATP_BS"/>
</dbReference>
<dbReference type="NCBIfam" id="TIGR00430">
    <property type="entry name" value="Q_tRNA_tgt"/>
    <property type="match status" value="1"/>
</dbReference>
<dbReference type="Gene3D" id="3.20.20.105">
    <property type="entry name" value="Queuine tRNA-ribosyltransferase-like"/>
    <property type="match status" value="1"/>
</dbReference>
<feature type="region of interest" description="Disordered" evidence="10">
    <location>
        <begin position="261"/>
        <end position="289"/>
    </location>
</feature>
<dbReference type="SUPFAM" id="SSF51713">
    <property type="entry name" value="tRNA-guanine transglycosylase"/>
    <property type="match status" value="1"/>
</dbReference>
<evidence type="ECO:0000256" key="7">
    <source>
        <dbReference type="ARBA" id="ARBA00022840"/>
    </source>
</evidence>
<dbReference type="InterPro" id="IPR002616">
    <property type="entry name" value="tRNA_ribo_trans-like"/>
</dbReference>
<dbReference type="InterPro" id="IPR000719">
    <property type="entry name" value="Prot_kinase_dom"/>
</dbReference>
<comment type="function">
    <text evidence="8">Catalytic subunit of the queuine tRNA-ribosyltransferase (TGT) that catalyzes the base-exchange of a guanine (G) residue with queuine (Q) at position 34 (anticodon wobble position) in tRNAs with GU(N) anticodons (tRNA-Asp, -Asn, -His and -Tyr), resulting in the hypermodified nucleoside queuosine (7-(((4,5-cis-dihydroxy-2-cyclopenten-1-yl)amino)methyl)-7-deazaguanosine). Catalysis occurs through a double-displacement mechanism. The nucleophile active site attacks the C1' of nucleotide 34 to detach the guanine base from the RNA, forming a covalent enzyme-RNA intermediate. The proton acceptor active site deprotonates the incoming queuine, allowing a nucleophilic attack on the C1' of the ribose to form the product.</text>
</comment>
<feature type="active site" description="Nucleophile" evidence="8">
    <location>
        <position position="712"/>
    </location>
</feature>
<dbReference type="Pfam" id="PF01702">
    <property type="entry name" value="TGT"/>
    <property type="match status" value="1"/>
</dbReference>
<dbReference type="GO" id="GO:0046872">
    <property type="term" value="F:metal ion binding"/>
    <property type="evidence" value="ECO:0007669"/>
    <property type="project" value="UniProtKB-KW"/>
</dbReference>
<dbReference type="PROSITE" id="PS00108">
    <property type="entry name" value="PROTEIN_KINASE_ST"/>
    <property type="match status" value="1"/>
</dbReference>
<dbReference type="Gene3D" id="3.30.1140.40">
    <property type="entry name" value="Tctex-1"/>
    <property type="match status" value="1"/>
</dbReference>
<keyword evidence="7 9" id="KW-0067">ATP-binding</keyword>
<dbReference type="InterPro" id="IPR001623">
    <property type="entry name" value="DnaJ_domain"/>
</dbReference>
<evidence type="ECO:0000256" key="5">
    <source>
        <dbReference type="ARBA" id="ARBA00022741"/>
    </source>
</evidence>
<dbReference type="GO" id="GO:0005524">
    <property type="term" value="F:ATP binding"/>
    <property type="evidence" value="ECO:0007669"/>
    <property type="project" value="UniProtKB-UniRule"/>
</dbReference>
<dbReference type="GO" id="GO:0005829">
    <property type="term" value="C:cytosol"/>
    <property type="evidence" value="ECO:0007669"/>
    <property type="project" value="TreeGrafter"/>
</dbReference>
<dbReference type="PROSITE" id="PS00107">
    <property type="entry name" value="PROTEIN_KINASE_ATP"/>
    <property type="match status" value="1"/>
</dbReference>
<comment type="subunit">
    <text evidence="8">Heterodimer of a catalytic subunit and an accessory subunit.</text>
</comment>
<evidence type="ECO:0000256" key="4">
    <source>
        <dbReference type="ARBA" id="ARBA00022723"/>
    </source>
</evidence>
<feature type="region of interest" description="Disordered" evidence="10">
    <location>
        <begin position="55"/>
        <end position="78"/>
    </location>
</feature>
<dbReference type="PRINTS" id="PR00625">
    <property type="entry name" value="JDOMAIN"/>
</dbReference>
<comment type="subcellular location">
    <subcellularLocation>
        <location evidence="8">Cytoplasm</location>
    </subcellularLocation>
</comment>
<keyword evidence="6" id="KW-0862">Zinc</keyword>
<dbReference type="CDD" id="cd21455">
    <property type="entry name" value="DLC-like_DYNLT1_DYNLT3"/>
    <property type="match status" value="1"/>
</dbReference>
<keyword evidence="2 8" id="KW-0808">Transferase</keyword>
<dbReference type="PROSITE" id="PS50076">
    <property type="entry name" value="DNAJ_2"/>
    <property type="match status" value="1"/>
</dbReference>
<feature type="domain" description="Protein kinase" evidence="11">
    <location>
        <begin position="793"/>
        <end position="1146"/>
    </location>
</feature>
<feature type="binding site" evidence="8">
    <location>
        <position position="659"/>
    </location>
    <ligand>
        <name>substrate</name>
    </ligand>
</feature>
<dbReference type="GO" id="GO:0004672">
    <property type="term" value="F:protein kinase activity"/>
    <property type="evidence" value="ECO:0007669"/>
    <property type="project" value="InterPro"/>
</dbReference>
<evidence type="ECO:0000256" key="6">
    <source>
        <dbReference type="ARBA" id="ARBA00022833"/>
    </source>
</evidence>
<comment type="similarity">
    <text evidence="8">Belongs to the queuine tRNA-ribosyltransferase family.</text>
</comment>
<keyword evidence="14" id="KW-1185">Reference proteome</keyword>
<dbReference type="CDD" id="cd06257">
    <property type="entry name" value="DnaJ"/>
    <property type="match status" value="1"/>
</dbReference>
<evidence type="ECO:0000256" key="10">
    <source>
        <dbReference type="SAM" id="MobiDB-lite"/>
    </source>
</evidence>
<feature type="domain" description="J" evidence="12">
    <location>
        <begin position="173"/>
        <end position="238"/>
    </location>
</feature>
<dbReference type="InterPro" id="IPR036869">
    <property type="entry name" value="J_dom_sf"/>
</dbReference>
<feature type="binding site" evidence="9">
    <location>
        <position position="397"/>
    </location>
    <ligand>
        <name>ATP</name>
        <dbReference type="ChEBI" id="CHEBI:30616"/>
    </ligand>
</feature>
<evidence type="ECO:0000256" key="2">
    <source>
        <dbReference type="ARBA" id="ARBA00022679"/>
    </source>
</evidence>
<keyword evidence="1 8" id="KW-0328">Glycosyltransferase</keyword>
<dbReference type="InterPro" id="IPR038586">
    <property type="entry name" value="Tctex-1-like_sf"/>
</dbReference>
<evidence type="ECO:0000313" key="14">
    <source>
        <dbReference type="Proteomes" id="UP000186817"/>
    </source>
</evidence>
<dbReference type="Pfam" id="PF03645">
    <property type="entry name" value="Tctex-1"/>
    <property type="match status" value="1"/>
</dbReference>
<dbReference type="Gene3D" id="1.10.510.10">
    <property type="entry name" value="Transferase(Phosphotransferase) domain 1"/>
    <property type="match status" value="1"/>
</dbReference>
<dbReference type="InterPro" id="IPR005334">
    <property type="entry name" value="Tctex-1-like"/>
</dbReference>
<organism evidence="13 14">
    <name type="scientific">Symbiodinium microadriaticum</name>
    <name type="common">Dinoflagellate</name>
    <name type="synonym">Zooxanthella microadriatica</name>
    <dbReference type="NCBI Taxonomy" id="2951"/>
    <lineage>
        <taxon>Eukaryota</taxon>
        <taxon>Sar</taxon>
        <taxon>Alveolata</taxon>
        <taxon>Dinophyceae</taxon>
        <taxon>Suessiales</taxon>
        <taxon>Symbiodiniaceae</taxon>
        <taxon>Symbiodinium</taxon>
    </lineage>
</organism>
<dbReference type="InterPro" id="IPR011009">
    <property type="entry name" value="Kinase-like_dom_sf"/>
</dbReference>
<dbReference type="GO" id="GO:0006400">
    <property type="term" value="P:tRNA modification"/>
    <property type="evidence" value="ECO:0007669"/>
    <property type="project" value="InterPro"/>
</dbReference>
<dbReference type="InterPro" id="IPR004803">
    <property type="entry name" value="TGT"/>
</dbReference>
<evidence type="ECO:0000256" key="3">
    <source>
        <dbReference type="ARBA" id="ARBA00022694"/>
    </source>
</evidence>
<proteinExistence type="inferred from homology"/>
<evidence type="ECO:0000256" key="1">
    <source>
        <dbReference type="ARBA" id="ARBA00022676"/>
    </source>
</evidence>
<evidence type="ECO:0000256" key="9">
    <source>
        <dbReference type="PROSITE-ProRule" id="PRU10141"/>
    </source>
</evidence>
<comment type="caution">
    <text evidence="8">Lacks conserved residue(s) required for the propagation of feature annotation.</text>
</comment>
<reference evidence="13 14" key="1">
    <citation type="submission" date="2016-02" db="EMBL/GenBank/DDBJ databases">
        <title>Genome analysis of coral dinoflagellate symbionts highlights evolutionary adaptations to a symbiotic lifestyle.</title>
        <authorList>
            <person name="Aranda M."/>
            <person name="Li Y."/>
            <person name="Liew Y.J."/>
            <person name="Baumgarten S."/>
            <person name="Simakov O."/>
            <person name="Wilson M."/>
            <person name="Piel J."/>
            <person name="Ashoor H."/>
            <person name="Bougouffa S."/>
            <person name="Bajic V.B."/>
            <person name="Ryu T."/>
            <person name="Ravasi T."/>
            <person name="Bayer T."/>
            <person name="Micklem G."/>
            <person name="Kim H."/>
            <person name="Bhak J."/>
            <person name="Lajeunesse T.C."/>
            <person name="Voolstra C.R."/>
        </authorList>
    </citation>
    <scope>NUCLEOTIDE SEQUENCE [LARGE SCALE GENOMIC DNA]</scope>
    <source>
        <strain evidence="13 14">CCMP2467</strain>
    </source>
</reference>
<dbReference type="Gene3D" id="3.30.200.20">
    <property type="entry name" value="Phosphorylase Kinase, domain 1"/>
    <property type="match status" value="2"/>
</dbReference>
<dbReference type="InterPro" id="IPR036511">
    <property type="entry name" value="TGT-like_sf"/>
</dbReference>
<dbReference type="SMART" id="SM00220">
    <property type="entry name" value="S_TKc"/>
    <property type="match status" value="1"/>
</dbReference>
<dbReference type="HAMAP" id="MF_00168">
    <property type="entry name" value="Q_tRNA_Tgt"/>
    <property type="match status" value="1"/>
</dbReference>
<dbReference type="SUPFAM" id="SSF46565">
    <property type="entry name" value="Chaperone J-domain"/>
    <property type="match status" value="1"/>
</dbReference>
<keyword evidence="5 9" id="KW-0547">Nucleotide-binding</keyword>
<gene>
    <name evidence="13" type="primary">qtrt1</name>
    <name evidence="13" type="ORF">AK812_SmicGene7818</name>
</gene>
<dbReference type="InterPro" id="IPR008271">
    <property type="entry name" value="Ser/Thr_kinase_AS"/>
</dbReference>
<keyword evidence="4" id="KW-0479">Metal-binding</keyword>
<dbReference type="PROSITE" id="PS50011">
    <property type="entry name" value="PROTEIN_KINASE_DOM"/>
    <property type="match status" value="1"/>
</dbReference>
<dbReference type="Gene3D" id="1.10.287.110">
    <property type="entry name" value="DnaJ domain"/>
    <property type="match status" value="1"/>
</dbReference>